<evidence type="ECO:0000313" key="2">
    <source>
        <dbReference type="Proteomes" id="UP001165960"/>
    </source>
</evidence>
<sequence>MAKLYSYLKVSQLEPHLVVKSHVLSTIKLVWFRTIAAGICYVVLVDLVYHFTTPLAYFKFLTGFGFLGITAYFTISMYFSWKSIINPPTYKPFDGFHWGFQLAYTLLYQSCCVLSCIVSLVYWSLIAPNEITTLNSTQLFTSIAMHAFNVILMALEMLFSSNPFILTHMFVFIPIIMLYVPYKFMIHQFDNKWPYFFFDYKEVPILFSCVVVGVIVLMSLLHVLFFHLHTLRDVYLGKQTFSSRHAYHLLLYHLSLSSQPYHRYPSSSSVTNSLRLCMIFLGSSQ</sequence>
<comment type="caution">
    <text evidence="1">The sequence shown here is derived from an EMBL/GenBank/DDBJ whole genome shotgun (WGS) entry which is preliminary data.</text>
</comment>
<name>A0ACC2REM3_9FUNG</name>
<reference evidence="1" key="1">
    <citation type="submission" date="2022-04" db="EMBL/GenBank/DDBJ databases">
        <title>Genome of the entomopathogenic fungus Entomophthora muscae.</title>
        <authorList>
            <person name="Elya C."/>
            <person name="Lovett B.R."/>
            <person name="Lee E."/>
            <person name="Macias A.M."/>
            <person name="Hajek A.E."/>
            <person name="De Bivort B.L."/>
            <person name="Kasson M.T."/>
            <person name="De Fine Licht H.H."/>
            <person name="Stajich J.E."/>
        </authorList>
    </citation>
    <scope>NUCLEOTIDE SEQUENCE</scope>
    <source>
        <strain evidence="1">Berkeley</strain>
    </source>
</reference>
<proteinExistence type="predicted"/>
<protein>
    <submittedName>
        <fullName evidence="1">Uncharacterized protein</fullName>
    </submittedName>
</protein>
<organism evidence="1 2">
    <name type="scientific">Entomophthora muscae</name>
    <dbReference type="NCBI Taxonomy" id="34485"/>
    <lineage>
        <taxon>Eukaryota</taxon>
        <taxon>Fungi</taxon>
        <taxon>Fungi incertae sedis</taxon>
        <taxon>Zoopagomycota</taxon>
        <taxon>Entomophthoromycotina</taxon>
        <taxon>Entomophthoromycetes</taxon>
        <taxon>Entomophthorales</taxon>
        <taxon>Entomophthoraceae</taxon>
        <taxon>Entomophthora</taxon>
    </lineage>
</organism>
<evidence type="ECO:0000313" key="1">
    <source>
        <dbReference type="EMBL" id="KAJ9048538.1"/>
    </source>
</evidence>
<gene>
    <name evidence="1" type="ORF">DSO57_1034113</name>
</gene>
<accession>A0ACC2REM3</accession>
<dbReference type="Proteomes" id="UP001165960">
    <property type="component" value="Unassembled WGS sequence"/>
</dbReference>
<keyword evidence="2" id="KW-1185">Reference proteome</keyword>
<dbReference type="EMBL" id="QTSX02007379">
    <property type="protein sequence ID" value="KAJ9048538.1"/>
    <property type="molecule type" value="Genomic_DNA"/>
</dbReference>